<evidence type="ECO:0000313" key="4">
    <source>
        <dbReference type="Proteomes" id="UP001500596"/>
    </source>
</evidence>
<protein>
    <submittedName>
        <fullName evidence="3">Uncharacterized protein</fullName>
    </submittedName>
</protein>
<feature type="region of interest" description="Disordered" evidence="1">
    <location>
        <begin position="1"/>
        <end position="21"/>
    </location>
</feature>
<evidence type="ECO:0000256" key="2">
    <source>
        <dbReference type="SAM" id="Phobius"/>
    </source>
</evidence>
<evidence type="ECO:0000256" key="1">
    <source>
        <dbReference type="SAM" id="MobiDB-lite"/>
    </source>
</evidence>
<reference evidence="4" key="1">
    <citation type="journal article" date="2019" name="Int. J. Syst. Evol. Microbiol.">
        <title>The Global Catalogue of Microorganisms (GCM) 10K type strain sequencing project: providing services to taxonomists for standard genome sequencing and annotation.</title>
        <authorList>
            <consortium name="The Broad Institute Genomics Platform"/>
            <consortium name="The Broad Institute Genome Sequencing Center for Infectious Disease"/>
            <person name="Wu L."/>
            <person name="Ma J."/>
        </authorList>
    </citation>
    <scope>NUCLEOTIDE SEQUENCE [LARGE SCALE GENOMIC DNA]</scope>
    <source>
        <strain evidence="4">JCM 15575</strain>
    </source>
</reference>
<evidence type="ECO:0000313" key="3">
    <source>
        <dbReference type="EMBL" id="GAA1661874.1"/>
    </source>
</evidence>
<dbReference type="Proteomes" id="UP001500596">
    <property type="component" value="Unassembled WGS sequence"/>
</dbReference>
<keyword evidence="2" id="KW-1133">Transmembrane helix</keyword>
<feature type="transmembrane region" description="Helical" evidence="2">
    <location>
        <begin position="69"/>
        <end position="90"/>
    </location>
</feature>
<keyword evidence="2" id="KW-0472">Membrane</keyword>
<keyword evidence="4" id="KW-1185">Reference proteome</keyword>
<proteinExistence type="predicted"/>
<sequence length="112" mass="11664">MTPRGNPIDDRAQMDIPGGASTSAMWTFKEPTVRSYGARGGQFALVPKAAESAELGQVHGPWLSMTATVTLSALLLAAGGFLLGTAKAIFRGLQRQPSRPLTTRAAISPGAL</sequence>
<keyword evidence="2" id="KW-0812">Transmembrane</keyword>
<dbReference type="EMBL" id="BAAAPK010000001">
    <property type="protein sequence ID" value="GAA1661874.1"/>
    <property type="molecule type" value="Genomic_DNA"/>
</dbReference>
<organism evidence="3 4">
    <name type="scientific">Microbacterium lacus</name>
    <dbReference type="NCBI Taxonomy" id="415217"/>
    <lineage>
        <taxon>Bacteria</taxon>
        <taxon>Bacillati</taxon>
        <taxon>Actinomycetota</taxon>
        <taxon>Actinomycetes</taxon>
        <taxon>Micrococcales</taxon>
        <taxon>Microbacteriaceae</taxon>
        <taxon>Microbacterium</taxon>
    </lineage>
</organism>
<accession>A0ABP4RZD3</accession>
<name>A0ABP4RZD3_9MICO</name>
<comment type="caution">
    <text evidence="3">The sequence shown here is derived from an EMBL/GenBank/DDBJ whole genome shotgun (WGS) entry which is preliminary data.</text>
</comment>
<gene>
    <name evidence="3" type="ORF">GCM10009807_02060</name>
</gene>